<feature type="transmembrane region" description="Helical" evidence="1">
    <location>
        <begin position="168"/>
        <end position="186"/>
    </location>
</feature>
<reference evidence="2 3" key="1">
    <citation type="journal article" date="2018" name="PLoS ONE">
        <title>The draft genome of Kipferlia bialata reveals reductive genome evolution in fornicate parasites.</title>
        <authorList>
            <person name="Tanifuji G."/>
            <person name="Takabayashi S."/>
            <person name="Kume K."/>
            <person name="Takagi M."/>
            <person name="Nakayama T."/>
            <person name="Kamikawa R."/>
            <person name="Inagaki Y."/>
            <person name="Hashimoto T."/>
        </authorList>
    </citation>
    <scope>NUCLEOTIDE SEQUENCE [LARGE SCALE GENOMIC DNA]</scope>
    <source>
        <strain evidence="2">NY0173</strain>
    </source>
</reference>
<feature type="non-terminal residue" evidence="2">
    <location>
        <position position="1"/>
    </location>
</feature>
<feature type="transmembrane region" description="Helical" evidence="1">
    <location>
        <begin position="62"/>
        <end position="90"/>
    </location>
</feature>
<evidence type="ECO:0000313" key="2">
    <source>
        <dbReference type="EMBL" id="GIQ86908.1"/>
    </source>
</evidence>
<sequence length="190" mass="21490">VDAKHVKVMCTINLVLALIVTAWYWTYTAEYPNGTEYTTNLGEKIMYSLEDETQTFTDIDVYLTYIMTMGVKLTGVSAILLVAWCTFAYIARTNVSNLAKSLGNPPSCCHVVLIVFATITFLGLLGYHMAASTLKVILFEDIYSDYDYDYDMYEMYETSLLMLNYSKTFAILFQLLTSTVIFAGAFQSKN</sequence>
<dbReference type="EMBL" id="BDIP01002843">
    <property type="protein sequence ID" value="GIQ86908.1"/>
    <property type="molecule type" value="Genomic_DNA"/>
</dbReference>
<evidence type="ECO:0000256" key="1">
    <source>
        <dbReference type="SAM" id="Phobius"/>
    </source>
</evidence>
<feature type="transmembrane region" description="Helical" evidence="1">
    <location>
        <begin position="111"/>
        <end position="130"/>
    </location>
</feature>
<comment type="caution">
    <text evidence="2">The sequence shown here is derived from an EMBL/GenBank/DDBJ whole genome shotgun (WGS) entry which is preliminary data.</text>
</comment>
<feature type="transmembrane region" description="Helical" evidence="1">
    <location>
        <begin position="7"/>
        <end position="25"/>
    </location>
</feature>
<proteinExistence type="predicted"/>
<keyword evidence="1" id="KW-0472">Membrane</keyword>
<organism evidence="2 3">
    <name type="scientific">Kipferlia bialata</name>
    <dbReference type="NCBI Taxonomy" id="797122"/>
    <lineage>
        <taxon>Eukaryota</taxon>
        <taxon>Metamonada</taxon>
        <taxon>Carpediemonas-like organisms</taxon>
        <taxon>Kipferlia</taxon>
    </lineage>
</organism>
<dbReference type="Proteomes" id="UP000265618">
    <property type="component" value="Unassembled WGS sequence"/>
</dbReference>
<accession>A0A9K3GL16</accession>
<evidence type="ECO:0000313" key="3">
    <source>
        <dbReference type="Proteomes" id="UP000265618"/>
    </source>
</evidence>
<name>A0A9K3GL16_9EUKA</name>
<dbReference type="AlphaFoldDB" id="A0A9K3GL16"/>
<keyword evidence="3" id="KW-1185">Reference proteome</keyword>
<keyword evidence="1" id="KW-0812">Transmembrane</keyword>
<gene>
    <name evidence="2" type="ORF">KIPB_008846</name>
</gene>
<protein>
    <submittedName>
        <fullName evidence="2">Uncharacterized protein</fullName>
    </submittedName>
</protein>
<keyword evidence="1" id="KW-1133">Transmembrane helix</keyword>